<dbReference type="GO" id="GO:0051259">
    <property type="term" value="P:protein complex oligomerization"/>
    <property type="evidence" value="ECO:0007669"/>
    <property type="project" value="InterPro"/>
</dbReference>
<dbReference type="InterPro" id="IPR020899">
    <property type="entry name" value="Arg_repress_C"/>
</dbReference>
<dbReference type="Pfam" id="PF01316">
    <property type="entry name" value="Arg_repressor"/>
    <property type="match status" value="1"/>
</dbReference>
<organism evidence="11 12">
    <name type="scientific">Sporanaerobacter acetigenes DSM 13106</name>
    <dbReference type="NCBI Taxonomy" id="1123281"/>
    <lineage>
        <taxon>Bacteria</taxon>
        <taxon>Bacillati</taxon>
        <taxon>Bacillota</taxon>
        <taxon>Tissierellia</taxon>
        <taxon>Tissierellales</taxon>
        <taxon>Sporanaerobacteraceae</taxon>
        <taxon>Sporanaerobacter</taxon>
    </lineage>
</organism>
<keyword evidence="3 7" id="KW-0963">Cytoplasm</keyword>
<sequence>MKKYARQRKILELIEKYEIETQEELADYLKKSGIDITQATISRDIKELRLVKVLTNSGKYKYAVIDDNVEGTTDRLIKIFKSSIVNFDVAGHILVIKTLPGAAQICASAIDVLKIEGIVGTIAGDDTIFVAIGDIENIDTVIKSFQKLLN</sequence>
<dbReference type="GO" id="GO:0006526">
    <property type="term" value="P:L-arginine biosynthetic process"/>
    <property type="evidence" value="ECO:0007669"/>
    <property type="project" value="UniProtKB-UniPathway"/>
</dbReference>
<dbReference type="Proteomes" id="UP000184389">
    <property type="component" value="Unassembled WGS sequence"/>
</dbReference>
<evidence type="ECO:0000256" key="7">
    <source>
        <dbReference type="HAMAP-Rule" id="MF_00173"/>
    </source>
</evidence>
<comment type="similarity">
    <text evidence="2 7">Belongs to the ArgR family.</text>
</comment>
<name>A0A1M5XPE2_9FIRM</name>
<keyword evidence="7" id="KW-0028">Amino-acid biosynthesis</keyword>
<evidence type="ECO:0000259" key="9">
    <source>
        <dbReference type="Pfam" id="PF01316"/>
    </source>
</evidence>
<evidence type="ECO:0000256" key="6">
    <source>
        <dbReference type="ARBA" id="ARBA00023163"/>
    </source>
</evidence>
<dbReference type="GO" id="GO:0003700">
    <property type="term" value="F:DNA-binding transcription factor activity"/>
    <property type="evidence" value="ECO:0007669"/>
    <property type="project" value="UniProtKB-UniRule"/>
</dbReference>
<dbReference type="InterPro" id="IPR001669">
    <property type="entry name" value="Arg_repress"/>
</dbReference>
<evidence type="ECO:0000256" key="8">
    <source>
        <dbReference type="NCBIfam" id="TIGR01529"/>
    </source>
</evidence>
<keyword evidence="12" id="KW-1185">Reference proteome</keyword>
<dbReference type="GO" id="GO:0003677">
    <property type="term" value="F:DNA binding"/>
    <property type="evidence" value="ECO:0007669"/>
    <property type="project" value="UniProtKB-KW"/>
</dbReference>
<accession>A0A1M5XPE2</accession>
<dbReference type="UniPathway" id="UPA00068"/>
<dbReference type="SUPFAM" id="SSF55252">
    <property type="entry name" value="C-terminal domain of arginine repressor"/>
    <property type="match status" value="1"/>
</dbReference>
<dbReference type="RefSeq" id="WP_072744438.1">
    <property type="nucleotide sequence ID" value="NZ_FQXR01000007.1"/>
</dbReference>
<dbReference type="Pfam" id="PF02863">
    <property type="entry name" value="Arg_repressor_C"/>
    <property type="match status" value="1"/>
</dbReference>
<dbReference type="InterPro" id="IPR036388">
    <property type="entry name" value="WH-like_DNA-bd_sf"/>
</dbReference>
<evidence type="ECO:0000256" key="3">
    <source>
        <dbReference type="ARBA" id="ARBA00022490"/>
    </source>
</evidence>
<reference evidence="11 12" key="1">
    <citation type="submission" date="2016-11" db="EMBL/GenBank/DDBJ databases">
        <authorList>
            <person name="Jaros S."/>
            <person name="Januszkiewicz K."/>
            <person name="Wedrychowicz H."/>
        </authorList>
    </citation>
    <scope>NUCLEOTIDE SEQUENCE [LARGE SCALE GENOMIC DNA]</scope>
    <source>
        <strain evidence="11 12">DSM 13106</strain>
    </source>
</reference>
<comment type="function">
    <text evidence="7">Regulates arginine biosynthesis genes.</text>
</comment>
<dbReference type="SUPFAM" id="SSF46785">
    <property type="entry name" value="Winged helix' DNA-binding domain"/>
    <property type="match status" value="1"/>
</dbReference>
<comment type="pathway">
    <text evidence="7">Amino-acid biosynthesis; L-arginine biosynthesis [regulation].</text>
</comment>
<dbReference type="InterPro" id="IPR036390">
    <property type="entry name" value="WH_DNA-bd_sf"/>
</dbReference>
<protein>
    <recommendedName>
        <fullName evidence="7 8">Arginine repressor</fullName>
    </recommendedName>
</protein>
<dbReference type="PRINTS" id="PR01467">
    <property type="entry name" value="ARGREPRESSOR"/>
</dbReference>
<evidence type="ECO:0000256" key="1">
    <source>
        <dbReference type="ARBA" id="ARBA00004496"/>
    </source>
</evidence>
<gene>
    <name evidence="7" type="primary">argR</name>
    <name evidence="11" type="ORF">SAMN02745180_01775</name>
</gene>
<dbReference type="GO" id="GO:0005737">
    <property type="term" value="C:cytoplasm"/>
    <property type="evidence" value="ECO:0007669"/>
    <property type="project" value="UniProtKB-SubCell"/>
</dbReference>
<dbReference type="NCBIfam" id="TIGR01529">
    <property type="entry name" value="argR_whole"/>
    <property type="match status" value="1"/>
</dbReference>
<evidence type="ECO:0000313" key="12">
    <source>
        <dbReference type="Proteomes" id="UP000184389"/>
    </source>
</evidence>
<proteinExistence type="inferred from homology"/>
<keyword evidence="6 7" id="KW-0804">Transcription</keyword>
<keyword evidence="7" id="KW-0678">Repressor</keyword>
<dbReference type="NCBIfam" id="NF001680">
    <property type="entry name" value="PRK00441.1"/>
    <property type="match status" value="1"/>
</dbReference>
<feature type="domain" description="Arginine repressor DNA-binding" evidence="9">
    <location>
        <begin position="1"/>
        <end position="67"/>
    </location>
</feature>
<dbReference type="InterPro" id="IPR036251">
    <property type="entry name" value="Arg_repress_C_sf"/>
</dbReference>
<evidence type="ECO:0000256" key="4">
    <source>
        <dbReference type="ARBA" id="ARBA00023015"/>
    </source>
</evidence>
<dbReference type="InterPro" id="IPR020900">
    <property type="entry name" value="Arg_repress_DNA-bd"/>
</dbReference>
<dbReference type="HAMAP" id="MF_00173">
    <property type="entry name" value="Arg_repressor"/>
    <property type="match status" value="1"/>
</dbReference>
<evidence type="ECO:0000256" key="2">
    <source>
        <dbReference type="ARBA" id="ARBA00008316"/>
    </source>
</evidence>
<evidence type="ECO:0000259" key="10">
    <source>
        <dbReference type="Pfam" id="PF02863"/>
    </source>
</evidence>
<dbReference type="GO" id="GO:0034618">
    <property type="term" value="F:arginine binding"/>
    <property type="evidence" value="ECO:0007669"/>
    <property type="project" value="InterPro"/>
</dbReference>
<dbReference type="AlphaFoldDB" id="A0A1M5XPE2"/>
<dbReference type="PANTHER" id="PTHR34471">
    <property type="entry name" value="ARGININE REPRESSOR"/>
    <property type="match status" value="1"/>
</dbReference>
<keyword evidence="4 7" id="KW-0805">Transcription regulation</keyword>
<keyword evidence="7" id="KW-0055">Arginine biosynthesis</keyword>
<dbReference type="STRING" id="1123281.SAMN02745180_01775"/>
<dbReference type="Gene3D" id="3.30.1360.40">
    <property type="match status" value="1"/>
</dbReference>
<evidence type="ECO:0000256" key="5">
    <source>
        <dbReference type="ARBA" id="ARBA00023125"/>
    </source>
</evidence>
<dbReference type="EMBL" id="FQXR01000007">
    <property type="protein sequence ID" value="SHI01522.1"/>
    <property type="molecule type" value="Genomic_DNA"/>
</dbReference>
<feature type="domain" description="Arginine repressor C-terminal" evidence="10">
    <location>
        <begin position="80"/>
        <end position="146"/>
    </location>
</feature>
<evidence type="ECO:0000313" key="11">
    <source>
        <dbReference type="EMBL" id="SHI01522.1"/>
    </source>
</evidence>
<comment type="subcellular location">
    <subcellularLocation>
        <location evidence="1 7">Cytoplasm</location>
    </subcellularLocation>
</comment>
<dbReference type="OrthoDB" id="9807089at2"/>
<keyword evidence="5 7" id="KW-0238">DNA-binding</keyword>
<dbReference type="GO" id="GO:1900079">
    <property type="term" value="P:regulation of arginine biosynthetic process"/>
    <property type="evidence" value="ECO:0007669"/>
    <property type="project" value="UniProtKB-UniRule"/>
</dbReference>
<dbReference type="PANTHER" id="PTHR34471:SF1">
    <property type="entry name" value="ARGININE REPRESSOR"/>
    <property type="match status" value="1"/>
</dbReference>
<dbReference type="Gene3D" id="1.10.10.10">
    <property type="entry name" value="Winged helix-like DNA-binding domain superfamily/Winged helix DNA-binding domain"/>
    <property type="match status" value="1"/>
</dbReference>